<dbReference type="OrthoDB" id="7365442at2"/>
<proteinExistence type="predicted"/>
<reference evidence="3 4" key="1">
    <citation type="submission" date="2019-06" db="EMBL/GenBank/DDBJ databases">
        <title>New taxonomy in bacterial strain CC-CFT640, isolated from vineyard.</title>
        <authorList>
            <person name="Lin S.-Y."/>
            <person name="Tsai C.-F."/>
            <person name="Young C.-C."/>
        </authorList>
    </citation>
    <scope>NUCLEOTIDE SEQUENCE [LARGE SCALE GENOMIC DNA]</scope>
    <source>
        <strain evidence="3 4">CC-CFT640</strain>
    </source>
</reference>
<gene>
    <name evidence="3" type="ORF">FHP25_04230</name>
</gene>
<dbReference type="PANTHER" id="PTHR42695">
    <property type="entry name" value="GLUTAMINE AMIDOTRANSFERASE YLR126C-RELATED"/>
    <property type="match status" value="1"/>
</dbReference>
<dbReference type="Gene3D" id="3.40.50.880">
    <property type="match status" value="1"/>
</dbReference>
<dbReference type="InterPro" id="IPR044992">
    <property type="entry name" value="ChyE-like"/>
</dbReference>
<dbReference type="AlphaFoldDB" id="A0A5C8PUH4"/>
<dbReference type="PANTHER" id="PTHR42695:SF5">
    <property type="entry name" value="GLUTAMINE AMIDOTRANSFERASE YLR126C-RELATED"/>
    <property type="match status" value="1"/>
</dbReference>
<accession>A0A5C8PUH4</accession>
<dbReference type="CDD" id="cd01741">
    <property type="entry name" value="GATase1_1"/>
    <property type="match status" value="1"/>
</dbReference>
<feature type="domain" description="Glutamine amidotransferase" evidence="2">
    <location>
        <begin position="94"/>
        <end position="234"/>
    </location>
</feature>
<dbReference type="InterPro" id="IPR017926">
    <property type="entry name" value="GATASE"/>
</dbReference>
<keyword evidence="4" id="KW-1185">Reference proteome</keyword>
<evidence type="ECO:0000313" key="3">
    <source>
        <dbReference type="EMBL" id="TXL81744.1"/>
    </source>
</evidence>
<name>A0A5C8PUH4_9HYPH</name>
<dbReference type="SUPFAM" id="SSF52317">
    <property type="entry name" value="Class I glutamine amidotransferase-like"/>
    <property type="match status" value="1"/>
</dbReference>
<protein>
    <submittedName>
        <fullName evidence="3">Type 1 glutamine amidotransferase</fullName>
    </submittedName>
</protein>
<evidence type="ECO:0000259" key="2">
    <source>
        <dbReference type="Pfam" id="PF00117"/>
    </source>
</evidence>
<keyword evidence="3" id="KW-0808">Transferase</keyword>
<dbReference type="Pfam" id="PF00117">
    <property type="entry name" value="GATase"/>
    <property type="match status" value="1"/>
</dbReference>
<dbReference type="PROSITE" id="PS51273">
    <property type="entry name" value="GATASE_TYPE_1"/>
    <property type="match status" value="1"/>
</dbReference>
<sequence>MTPPESATRGNAGAAGGLWPRLDPAAQVPGGQGVAPARPACQDVPRGGDGVKQALVLQHMVGDHPGRFLDFFAEDGILPHVVRLWDGEAIPSLAPYDLMFVLGGTQDAWQEADHPWLVAEKQAIREWVQDRARPYIGVCLGHQLLCDALGGEVAPSGTPEVGVFDIALTDTGRHHPLLAGLAPRQPVMQFHLAEVKRAPPGAAVLAASERAAVQSVAIGAHAIGTQFHCECSPQTLAGWASAPAPIAFLERHLGPDAYRRLLATSYPLMPQMHAMARRIYDNLVVACGLRATAAWSRASGFPSQTEACAT</sequence>
<dbReference type="GO" id="GO:0016740">
    <property type="term" value="F:transferase activity"/>
    <property type="evidence" value="ECO:0007669"/>
    <property type="project" value="UniProtKB-KW"/>
</dbReference>
<evidence type="ECO:0000256" key="1">
    <source>
        <dbReference type="SAM" id="MobiDB-lite"/>
    </source>
</evidence>
<dbReference type="GO" id="GO:0005829">
    <property type="term" value="C:cytosol"/>
    <property type="evidence" value="ECO:0007669"/>
    <property type="project" value="TreeGrafter"/>
</dbReference>
<dbReference type="Proteomes" id="UP000321638">
    <property type="component" value="Unassembled WGS sequence"/>
</dbReference>
<keyword evidence="3" id="KW-0315">Glutamine amidotransferase</keyword>
<dbReference type="EMBL" id="VDUZ01000003">
    <property type="protein sequence ID" value="TXL81744.1"/>
    <property type="molecule type" value="Genomic_DNA"/>
</dbReference>
<organism evidence="3 4">
    <name type="scientific">Vineibacter terrae</name>
    <dbReference type="NCBI Taxonomy" id="2586908"/>
    <lineage>
        <taxon>Bacteria</taxon>
        <taxon>Pseudomonadati</taxon>
        <taxon>Pseudomonadota</taxon>
        <taxon>Alphaproteobacteria</taxon>
        <taxon>Hyphomicrobiales</taxon>
        <taxon>Vineibacter</taxon>
    </lineage>
</organism>
<feature type="region of interest" description="Disordered" evidence="1">
    <location>
        <begin position="1"/>
        <end position="45"/>
    </location>
</feature>
<evidence type="ECO:0000313" key="4">
    <source>
        <dbReference type="Proteomes" id="UP000321638"/>
    </source>
</evidence>
<comment type="caution">
    <text evidence="3">The sequence shown here is derived from an EMBL/GenBank/DDBJ whole genome shotgun (WGS) entry which is preliminary data.</text>
</comment>
<dbReference type="InterPro" id="IPR029062">
    <property type="entry name" value="Class_I_gatase-like"/>
</dbReference>